<dbReference type="Pfam" id="PF00104">
    <property type="entry name" value="Hormone_recep"/>
    <property type="match status" value="1"/>
</dbReference>
<sequence length="692" mass="80164">MFTVSKNSTVGCHENFQLQRRIVRRHSSNHCSLMTRHHGSFQQKSASRHHNFINPNQKSAQWTTSGPRNTKFERKTSGENWSKPTPQQKTNWKQPDLKPASKSANNAWETGSLASKICAPPTKDTPQAPPTPMQKVAPKSLTTAWKMATSSKKPQAPPKSCAPGPSRFVIGAPPLLKPAPEYEYLEGDLKKNKYAADLNEMFKNLMEKENPVEKPVKKEKDRYEECKQYFKCAHLTWDEYGNQGICDHVGTFGELCEHFAQHTKQHRIRCKIVKKSLSRNVSISSISTATTKKDVRRKFISFRMGLAQRHQKIPGPPPPPPQRGIQHNELVLNNGTFITMTPTLLTGYEEDANLLFENQDDPMKFRTLMPLLHQWKICVPFAQLAPNYQEFCLIKAICIWHNSYYRLSDEGCQVAQTQRDRLICALHHALDSDDVERNRNYRSANDHSRRPQSVITTVTTDNRTRWTTGITDGEREVNGRQTDEPVECTRCTRTESHRRRFQITRKLIQKNSIFFKTGLLFVSQEAVSTVFEQRNFACPINRLPWNIYETTKLFSFIQSRTRGTLFHLTEFFKNYAMRFPLKVNPKLDHFYLCAGEVKWFPSKIPSTLKKSYRISGIHRTVYGYEFTQDDRPTVVISNYQKNFRKFETKVKLECWPFQPMDIKSCLGSLHGAFIDKEKYFLAEAYKLKVYKE</sequence>
<dbReference type="AlphaFoldDB" id="G0P303"/>
<dbReference type="Proteomes" id="UP000008068">
    <property type="component" value="Unassembled WGS sequence"/>
</dbReference>
<dbReference type="Gene3D" id="1.10.565.10">
    <property type="entry name" value="Retinoid X Receptor"/>
    <property type="match status" value="1"/>
</dbReference>
<dbReference type="InterPro" id="IPR000536">
    <property type="entry name" value="Nucl_hrmn_rcpt_lig-bd"/>
</dbReference>
<dbReference type="STRING" id="135651.G0P303"/>
<dbReference type="InterPro" id="IPR035500">
    <property type="entry name" value="NHR-like_dom_sf"/>
</dbReference>
<evidence type="ECO:0000256" key="3">
    <source>
        <dbReference type="ARBA" id="ARBA00023170"/>
    </source>
</evidence>
<feature type="region of interest" description="Disordered" evidence="4">
    <location>
        <begin position="54"/>
        <end position="106"/>
    </location>
</feature>
<keyword evidence="2" id="KW-0804">Transcription</keyword>
<feature type="compositionally biased region" description="Polar residues" evidence="4">
    <location>
        <begin position="54"/>
        <end position="68"/>
    </location>
</feature>
<dbReference type="HOGENOM" id="CLU_398085_0_0_1"/>
<feature type="domain" description="NR LBD" evidence="5">
    <location>
        <begin position="361"/>
        <end position="434"/>
    </location>
</feature>
<keyword evidence="7" id="KW-1185">Reference proteome</keyword>
<evidence type="ECO:0000259" key="5">
    <source>
        <dbReference type="Pfam" id="PF00104"/>
    </source>
</evidence>
<gene>
    <name evidence="6" type="ORF">CAEBREN_16300</name>
</gene>
<feature type="compositionally biased region" description="Polar residues" evidence="4">
    <location>
        <begin position="78"/>
        <end position="93"/>
    </location>
</feature>
<organism evidence="7">
    <name type="scientific">Caenorhabditis brenneri</name>
    <name type="common">Nematode worm</name>
    <dbReference type="NCBI Taxonomy" id="135651"/>
    <lineage>
        <taxon>Eukaryota</taxon>
        <taxon>Metazoa</taxon>
        <taxon>Ecdysozoa</taxon>
        <taxon>Nematoda</taxon>
        <taxon>Chromadorea</taxon>
        <taxon>Rhabditida</taxon>
        <taxon>Rhabditina</taxon>
        <taxon>Rhabditomorpha</taxon>
        <taxon>Rhabditoidea</taxon>
        <taxon>Rhabditidae</taxon>
        <taxon>Peloderinae</taxon>
        <taxon>Caenorhabditis</taxon>
    </lineage>
</organism>
<accession>G0P303</accession>
<evidence type="ECO:0000256" key="1">
    <source>
        <dbReference type="ARBA" id="ARBA00023015"/>
    </source>
</evidence>
<evidence type="ECO:0000313" key="6">
    <source>
        <dbReference type="EMBL" id="EGT43456.1"/>
    </source>
</evidence>
<evidence type="ECO:0000256" key="2">
    <source>
        <dbReference type="ARBA" id="ARBA00023163"/>
    </source>
</evidence>
<dbReference type="EMBL" id="GL380033">
    <property type="protein sequence ID" value="EGT43456.1"/>
    <property type="molecule type" value="Genomic_DNA"/>
</dbReference>
<dbReference type="InParanoid" id="G0P303"/>
<reference evidence="7" key="1">
    <citation type="submission" date="2011-07" db="EMBL/GenBank/DDBJ databases">
        <authorList>
            <consortium name="Caenorhabditis brenneri Sequencing and Analysis Consortium"/>
            <person name="Wilson R.K."/>
        </authorList>
    </citation>
    <scope>NUCLEOTIDE SEQUENCE [LARGE SCALE GENOMIC DNA]</scope>
    <source>
        <strain evidence="7">PB2801</strain>
    </source>
</reference>
<keyword evidence="1" id="KW-0805">Transcription regulation</keyword>
<dbReference type="SUPFAM" id="SSF48508">
    <property type="entry name" value="Nuclear receptor ligand-binding domain"/>
    <property type="match status" value="1"/>
</dbReference>
<keyword evidence="3" id="KW-0675">Receptor</keyword>
<dbReference type="eggNOG" id="KOG3575">
    <property type="taxonomic scope" value="Eukaryota"/>
</dbReference>
<name>G0P303_CAEBE</name>
<proteinExistence type="predicted"/>
<evidence type="ECO:0000256" key="4">
    <source>
        <dbReference type="SAM" id="MobiDB-lite"/>
    </source>
</evidence>
<evidence type="ECO:0000313" key="7">
    <source>
        <dbReference type="Proteomes" id="UP000008068"/>
    </source>
</evidence>
<protein>
    <recommendedName>
        <fullName evidence="5">NR LBD domain-containing protein</fullName>
    </recommendedName>
</protein>